<evidence type="ECO:0000256" key="1">
    <source>
        <dbReference type="ARBA" id="ARBA00004141"/>
    </source>
</evidence>
<evidence type="ECO:0000256" key="5">
    <source>
        <dbReference type="ARBA" id="ARBA00023065"/>
    </source>
</evidence>
<feature type="region of interest" description="Disordered" evidence="8">
    <location>
        <begin position="743"/>
        <end position="779"/>
    </location>
</feature>
<comment type="caution">
    <text evidence="11">The sequence shown here is derived from an EMBL/GenBank/DDBJ whole genome shotgun (WGS) entry which is preliminary data.</text>
</comment>
<dbReference type="EMBL" id="CAJHJT010000056">
    <property type="protein sequence ID" value="CAD7012256.1"/>
    <property type="molecule type" value="Genomic_DNA"/>
</dbReference>
<organism evidence="11 12">
    <name type="scientific">Ceratitis capitata</name>
    <name type="common">Mediterranean fruit fly</name>
    <name type="synonym">Tephritis capitata</name>
    <dbReference type="NCBI Taxonomy" id="7213"/>
    <lineage>
        <taxon>Eukaryota</taxon>
        <taxon>Metazoa</taxon>
        <taxon>Ecdysozoa</taxon>
        <taxon>Arthropoda</taxon>
        <taxon>Hexapoda</taxon>
        <taxon>Insecta</taxon>
        <taxon>Pterygota</taxon>
        <taxon>Neoptera</taxon>
        <taxon>Endopterygota</taxon>
        <taxon>Diptera</taxon>
        <taxon>Brachycera</taxon>
        <taxon>Muscomorpha</taxon>
        <taxon>Tephritoidea</taxon>
        <taxon>Tephritidae</taxon>
        <taxon>Ceratitis</taxon>
        <taxon>Ceratitis</taxon>
    </lineage>
</organism>
<keyword evidence="3 9" id="KW-0812">Transmembrane</keyword>
<dbReference type="Proteomes" id="UP000606786">
    <property type="component" value="Unassembled WGS sequence"/>
</dbReference>
<evidence type="ECO:0000256" key="7">
    <source>
        <dbReference type="ARBA" id="ARBA00023303"/>
    </source>
</evidence>
<dbReference type="GO" id="GO:0070679">
    <property type="term" value="F:inositol 1,4,5 trisphosphate binding"/>
    <property type="evidence" value="ECO:0007669"/>
    <property type="project" value="TreeGrafter"/>
</dbReference>
<dbReference type="OrthoDB" id="2373987at2759"/>
<feature type="region of interest" description="Disordered" evidence="8">
    <location>
        <begin position="641"/>
        <end position="700"/>
    </location>
</feature>
<protein>
    <submittedName>
        <fullName evidence="11">(Mediterranean fruit fly) hypothetical protein</fullName>
    </submittedName>
</protein>
<keyword evidence="6 9" id="KW-0472">Membrane</keyword>
<dbReference type="PANTHER" id="PTHR10117">
    <property type="entry name" value="TRANSIENT RECEPTOR POTENTIAL CHANNEL"/>
    <property type="match status" value="1"/>
</dbReference>
<keyword evidence="2" id="KW-0813">Transport</keyword>
<feature type="compositionally biased region" description="Polar residues" evidence="8">
    <location>
        <begin position="677"/>
        <end position="698"/>
    </location>
</feature>
<name>A0A811VA27_CERCA</name>
<dbReference type="InterPro" id="IPR002153">
    <property type="entry name" value="TRPC_channel"/>
</dbReference>
<evidence type="ECO:0000256" key="9">
    <source>
        <dbReference type="SAM" id="Phobius"/>
    </source>
</evidence>
<evidence type="ECO:0000313" key="11">
    <source>
        <dbReference type="EMBL" id="CAD7012256.1"/>
    </source>
</evidence>
<feature type="region of interest" description="Disordered" evidence="8">
    <location>
        <begin position="827"/>
        <end position="890"/>
    </location>
</feature>
<keyword evidence="4 9" id="KW-1133">Transmembrane helix</keyword>
<dbReference type="GO" id="GO:0005886">
    <property type="term" value="C:plasma membrane"/>
    <property type="evidence" value="ECO:0007669"/>
    <property type="project" value="TreeGrafter"/>
</dbReference>
<feature type="transmembrane region" description="Helical" evidence="9">
    <location>
        <begin position="87"/>
        <end position="104"/>
    </location>
</feature>
<accession>A0A811VA27</accession>
<evidence type="ECO:0000256" key="6">
    <source>
        <dbReference type="ARBA" id="ARBA00023136"/>
    </source>
</evidence>
<evidence type="ECO:0000256" key="2">
    <source>
        <dbReference type="ARBA" id="ARBA00022448"/>
    </source>
</evidence>
<evidence type="ECO:0000256" key="3">
    <source>
        <dbReference type="ARBA" id="ARBA00022692"/>
    </source>
</evidence>
<feature type="transmembrane region" description="Helical" evidence="9">
    <location>
        <begin position="210"/>
        <end position="236"/>
    </location>
</feature>
<reference evidence="11" key="1">
    <citation type="submission" date="2020-11" db="EMBL/GenBank/DDBJ databases">
        <authorList>
            <person name="Whitehead M."/>
        </authorList>
    </citation>
    <scope>NUCLEOTIDE SEQUENCE</scope>
    <source>
        <strain evidence="11">EGII</strain>
    </source>
</reference>
<feature type="compositionally biased region" description="Polar residues" evidence="8">
    <location>
        <begin position="861"/>
        <end position="873"/>
    </location>
</feature>
<dbReference type="GO" id="GO:0015279">
    <property type="term" value="F:store-operated calcium channel activity"/>
    <property type="evidence" value="ECO:0007669"/>
    <property type="project" value="TreeGrafter"/>
</dbReference>
<evidence type="ECO:0000256" key="8">
    <source>
        <dbReference type="SAM" id="MobiDB-lite"/>
    </source>
</evidence>
<dbReference type="GO" id="GO:0051480">
    <property type="term" value="P:regulation of cytosolic calcium ion concentration"/>
    <property type="evidence" value="ECO:0007669"/>
    <property type="project" value="TreeGrafter"/>
</dbReference>
<feature type="transmembrane region" description="Helical" evidence="9">
    <location>
        <begin position="32"/>
        <end position="51"/>
    </location>
</feature>
<dbReference type="GO" id="GO:0034703">
    <property type="term" value="C:cation channel complex"/>
    <property type="evidence" value="ECO:0007669"/>
    <property type="project" value="TreeGrafter"/>
</dbReference>
<proteinExistence type="predicted"/>
<comment type="subcellular location">
    <subcellularLocation>
        <location evidence="1">Membrane</location>
        <topology evidence="1">Multi-pass membrane protein</topology>
    </subcellularLocation>
</comment>
<keyword evidence="5" id="KW-0406">Ion transport</keyword>
<dbReference type="InterPro" id="IPR005821">
    <property type="entry name" value="Ion_trans_dom"/>
</dbReference>
<evidence type="ECO:0000256" key="4">
    <source>
        <dbReference type="ARBA" id="ARBA00022989"/>
    </source>
</evidence>
<evidence type="ECO:0000313" key="12">
    <source>
        <dbReference type="Proteomes" id="UP000606786"/>
    </source>
</evidence>
<feature type="transmembrane region" description="Helical" evidence="9">
    <location>
        <begin position="300"/>
        <end position="322"/>
    </location>
</feature>
<dbReference type="PANTHER" id="PTHR10117:SF47">
    <property type="entry name" value="TRANSIENT-RECEPTOR-POTENTIAL-LIKE PROTEIN"/>
    <property type="match status" value="1"/>
</dbReference>
<dbReference type="Pfam" id="PF00520">
    <property type="entry name" value="Ion_trans"/>
    <property type="match status" value="1"/>
</dbReference>
<feature type="region of interest" description="Disordered" evidence="8">
    <location>
        <begin position="709"/>
        <end position="728"/>
    </location>
</feature>
<sequence length="890" mass="100305">MHFSADYNTLFACPTGMSLNSMLLNGFPFTSAHIQLNTITLIAPTVILILVSQRADDDVIRLFGTERMRKELAEEQLRQRGKAPTKLELLVVFYVFGFMFEEVQEIFTLGMKSYLRNMWNFIDFLRNSLYVSVMCLRIIAYIQQTSEIAYDPKMAYVPREKWNDYDPQLIAEGLLAAANVFSALKLVHLFSINPHLGPLQISLGRMVIDIVKFFFIYSLVLFAFACGLNQLLWYFADLEKSKCYSLADGSADWGGNGDSCMKWRRFGNLFESSQSLFWASFGMVGLSDFELTGIKSYTRFWGLLMFGSYSVINVIVLLNLLIAMMSNSYAMIDEHSDTEWKFARTKLWMSYFEDSATLPPPFNIMPSAKWLIRIFRKSSKAIDKKRSKKRQQKDQENAYDNIMRSLVWRFISAEHRKFEENPVTEDDINELKCEISTMRYEILDVFENSGLDCSSASKREKPSRAKRNKVWERQLMKGFQVAPVQVIHAEDINFNVNGEGEMSEIRVEKEPSRNLNETPIERFRRVARTVAAQSATHKWTVVLRGVTKNSQIGRCSNYHDADNLQNLGKAIEEAKRLIMLSPTFSRPGMDSPIPIEFEDEKTSTLLELLNKISEEIDDHYDGPHARTAEVKKRELLRAYQRGQEQPSFLKHNKAKFPSTAEQPSQLARAKTAPEIQLNKSTHAATTSNNRPKQSSKPSNELPLSAANLAKQTQQQPVKPQASKVQAPGKAVSSASVGVPMASVKKTAAPPAPPSYQQSSNAANAPGTRHTPFSVEFGYSGRRPGYTGPTANANSFDIDVVDLDDDEQYYNSYDDNLSEVSSVVNMQPAFGGAKPKASHAELTRGYSVENEKQSKTTRQKSADSSNTSGGSANRSAAPAPPPVDRNGKQWM</sequence>
<evidence type="ECO:0000259" key="10">
    <source>
        <dbReference type="Pfam" id="PF00520"/>
    </source>
</evidence>
<gene>
    <name evidence="11" type="ORF">CCAP1982_LOCUS20352</name>
</gene>
<keyword evidence="12" id="KW-1185">Reference proteome</keyword>
<dbReference type="PRINTS" id="PR01097">
    <property type="entry name" value="TRNSRECEPTRP"/>
</dbReference>
<feature type="domain" description="Ion transport" evidence="10">
    <location>
        <begin position="81"/>
        <end position="336"/>
    </location>
</feature>
<dbReference type="AlphaFoldDB" id="A0A811VA27"/>
<keyword evidence="7" id="KW-0407">Ion channel</keyword>